<dbReference type="AlphaFoldDB" id="A0A9P5LLW0"/>
<sequence>MSSSPNSPWSLPPMALRGTWQEQLRRTTAISNLKNERYDLFPLQEVQSLTDKLLRTSYRSTGLLTRGIQPQSDECEQLLTLELERLRDEVFTEESGILACLHAFTPERAYEQLVSLRRRSEVSDTFFLRRVRAYLQCLMLAYKVRPELFHDDTIAAVRELFEVVKAYRAWEHFPPVLRLLKAVGERSCEDFFPVTFVRKTLQYVNYKQNLDKELKELWRARKWFSAYRLVGGLRRLCGLEIPGRLVEEIFLNVPLWASWAPDRDRIRQWEESIIDPYRDILACIFDLEGPDITGNQLQTLRKSSPGIFGPEVYRLPSSDGRFILDHLLSVFDSAVQRGAESIELFVTVCVEPRTINWQALERVEAALELTPVSRIRSLNHLLRVIGGSNLFEKMQAISAALSVIHSTARLQRAFGNAVDIAHRGPRILCEAQIQLCRKLEAQQPSERFAVHVIRLGRALASATWLHSYWKEDYIEMLQNIPAEATISATFLMMANAPADIHQAYRDAIAARVCASSPIGLSSTAVGVVAFTLAVDDPIWSVPLDRDRNSLRILFLRDMMRGFDPLDAKACVKQAQKEHDIFVREMRNLVGADTDLACVNLAAYLARSMIKGDHVQPPAECWRRLLMRMMRCRPPGLAERCGEALASTTWLEWIRQLQWLYGTRHYDPEGGLGFTQQKFNEISARKMTVGRMASTSTYSTASTGRMMD</sequence>
<protein>
    <submittedName>
        <fullName evidence="1">Uncharacterized protein</fullName>
    </submittedName>
</protein>
<organism evidence="1 2">
    <name type="scientific">Cylindrodendrum hubeiense</name>
    <dbReference type="NCBI Taxonomy" id="595255"/>
    <lineage>
        <taxon>Eukaryota</taxon>
        <taxon>Fungi</taxon>
        <taxon>Dikarya</taxon>
        <taxon>Ascomycota</taxon>
        <taxon>Pezizomycotina</taxon>
        <taxon>Sordariomycetes</taxon>
        <taxon>Hypocreomycetidae</taxon>
        <taxon>Hypocreales</taxon>
        <taxon>Nectriaceae</taxon>
        <taxon>Cylindrodendrum</taxon>
    </lineage>
</organism>
<keyword evidence="2" id="KW-1185">Reference proteome</keyword>
<evidence type="ECO:0000313" key="2">
    <source>
        <dbReference type="Proteomes" id="UP000722485"/>
    </source>
</evidence>
<accession>A0A9P5LLW0</accession>
<gene>
    <name evidence="1" type="ORF">G7Z17_g1670</name>
</gene>
<dbReference type="EMBL" id="JAANBB010000014">
    <property type="protein sequence ID" value="KAF7556133.1"/>
    <property type="molecule type" value="Genomic_DNA"/>
</dbReference>
<dbReference type="OrthoDB" id="109543at2759"/>
<proteinExistence type="predicted"/>
<comment type="caution">
    <text evidence="1">The sequence shown here is derived from an EMBL/GenBank/DDBJ whole genome shotgun (WGS) entry which is preliminary data.</text>
</comment>
<name>A0A9P5LLW0_9HYPO</name>
<reference evidence="1" key="1">
    <citation type="submission" date="2020-03" db="EMBL/GenBank/DDBJ databases">
        <title>Draft Genome Sequence of Cylindrodendrum hubeiense.</title>
        <authorList>
            <person name="Buettner E."/>
            <person name="Kellner H."/>
        </authorList>
    </citation>
    <scope>NUCLEOTIDE SEQUENCE</scope>
    <source>
        <strain evidence="1">IHI 201604</strain>
    </source>
</reference>
<dbReference type="Proteomes" id="UP000722485">
    <property type="component" value="Unassembled WGS sequence"/>
</dbReference>
<evidence type="ECO:0000313" key="1">
    <source>
        <dbReference type="EMBL" id="KAF7556133.1"/>
    </source>
</evidence>